<evidence type="ECO:0000313" key="2">
    <source>
        <dbReference type="Proteomes" id="UP000682739"/>
    </source>
</evidence>
<dbReference type="EMBL" id="CP072110">
    <property type="protein sequence ID" value="QTH64481.1"/>
    <property type="molecule type" value="Genomic_DNA"/>
</dbReference>
<protein>
    <submittedName>
        <fullName evidence="1">Uncharacterized protein</fullName>
    </submittedName>
</protein>
<accession>A0A975DDR1</accession>
<keyword evidence="2" id="KW-1185">Reference proteome</keyword>
<dbReference type="Proteomes" id="UP000682739">
    <property type="component" value="Chromosome"/>
</dbReference>
<evidence type="ECO:0000313" key="1">
    <source>
        <dbReference type="EMBL" id="QTH64481.1"/>
    </source>
</evidence>
<dbReference type="KEGG" id="psym:J1N51_03105"/>
<dbReference type="AlphaFoldDB" id="A0A975DDR1"/>
<organism evidence="1 2">
    <name type="scientific">Psychrosphaera ytuae</name>
    <dbReference type="NCBI Taxonomy" id="2820710"/>
    <lineage>
        <taxon>Bacteria</taxon>
        <taxon>Pseudomonadati</taxon>
        <taxon>Pseudomonadota</taxon>
        <taxon>Gammaproteobacteria</taxon>
        <taxon>Alteromonadales</taxon>
        <taxon>Pseudoalteromonadaceae</taxon>
        <taxon>Psychrosphaera</taxon>
    </lineage>
</organism>
<reference evidence="1" key="1">
    <citation type="submission" date="2021-03" db="EMBL/GenBank/DDBJ databases">
        <title>Description of Psychrosphaera ytuae sp. nov. isolated from deep sea sediment of South China Sea.</title>
        <authorList>
            <person name="Zhang J."/>
            <person name="Xu X.-D."/>
        </authorList>
    </citation>
    <scope>NUCLEOTIDE SEQUENCE</scope>
    <source>
        <strain evidence="1">MTZ26</strain>
    </source>
</reference>
<proteinExistence type="predicted"/>
<sequence>MFSHLLADDKLKPLAFFWYCSDISPKIEFVSLKPYEHLPREYELAEQQWKVARRLQESAYVSNRIKG</sequence>
<name>A0A975DDR1_9GAMM</name>
<gene>
    <name evidence="1" type="ORF">J1N51_03105</name>
</gene>
<dbReference type="RefSeq" id="WP_208832535.1">
    <property type="nucleotide sequence ID" value="NZ_CP072110.1"/>
</dbReference>